<dbReference type="PROSITE" id="PS50931">
    <property type="entry name" value="HTH_LYSR"/>
    <property type="match status" value="1"/>
</dbReference>
<dbReference type="GO" id="GO:0003700">
    <property type="term" value="F:DNA-binding transcription factor activity"/>
    <property type="evidence" value="ECO:0007669"/>
    <property type="project" value="InterPro"/>
</dbReference>
<keyword evidence="7" id="KW-1185">Reference proteome</keyword>
<sequence length="302" mass="33744">MGQFEDMQVFIRVVDAGSISKAAEQLGIAKSAVSRRLVDLESRLGVRLINRTTRISSLTEAGKGFYQRSRKIIDDVAELNVLTNESNSALEGTINLAVPLSFGLAHLAPAIDDFIKLHPKLSININFSDQHINLIEEGIDLAVRIADLKDSSLIARKISPIKTLICASPAYLKKHNTPKTADDLKQHALLYYSLSSSSTWQLKDTQDKQYSINVKAKIIANNGEFLKDMAIAGHGIVMIPTFILWQAIAKGELLPILSQYTTPLLNAYVVYPQTRYLSQRTRMLIDFLVVRFGENPYWDENL</sequence>
<accession>A0A1V8M3K6</accession>
<protein>
    <submittedName>
        <fullName evidence="6">LysR family transcriptional regulator</fullName>
    </submittedName>
</protein>
<dbReference type="OrthoDB" id="9110639at2"/>
<dbReference type="FunFam" id="1.10.10.10:FF:000001">
    <property type="entry name" value="LysR family transcriptional regulator"/>
    <property type="match status" value="1"/>
</dbReference>
<dbReference type="Proteomes" id="UP000191980">
    <property type="component" value="Unassembled WGS sequence"/>
</dbReference>
<evidence type="ECO:0000256" key="3">
    <source>
        <dbReference type="ARBA" id="ARBA00023125"/>
    </source>
</evidence>
<evidence type="ECO:0000313" key="7">
    <source>
        <dbReference type="Proteomes" id="UP000191980"/>
    </source>
</evidence>
<dbReference type="GO" id="GO:0003677">
    <property type="term" value="F:DNA binding"/>
    <property type="evidence" value="ECO:0007669"/>
    <property type="project" value="UniProtKB-KW"/>
</dbReference>
<dbReference type="FunFam" id="3.40.190.290:FF:000001">
    <property type="entry name" value="Transcriptional regulator, LysR family"/>
    <property type="match status" value="1"/>
</dbReference>
<dbReference type="STRING" id="1420851.AU255_13670"/>
<organism evidence="6 7">
    <name type="scientific">Methyloprofundus sedimenti</name>
    <dbReference type="NCBI Taxonomy" id="1420851"/>
    <lineage>
        <taxon>Bacteria</taxon>
        <taxon>Pseudomonadati</taxon>
        <taxon>Pseudomonadota</taxon>
        <taxon>Gammaproteobacteria</taxon>
        <taxon>Methylococcales</taxon>
        <taxon>Methylococcaceae</taxon>
        <taxon>Methyloprofundus</taxon>
    </lineage>
</organism>
<dbReference type="InterPro" id="IPR005119">
    <property type="entry name" value="LysR_subst-bd"/>
</dbReference>
<dbReference type="SUPFAM" id="SSF53850">
    <property type="entry name" value="Periplasmic binding protein-like II"/>
    <property type="match status" value="1"/>
</dbReference>
<proteinExistence type="inferred from homology"/>
<dbReference type="EMBL" id="LPUF01000002">
    <property type="protein sequence ID" value="OQK16149.1"/>
    <property type="molecule type" value="Genomic_DNA"/>
</dbReference>
<dbReference type="InterPro" id="IPR036388">
    <property type="entry name" value="WH-like_DNA-bd_sf"/>
</dbReference>
<evidence type="ECO:0000256" key="2">
    <source>
        <dbReference type="ARBA" id="ARBA00023015"/>
    </source>
</evidence>
<dbReference type="PANTHER" id="PTHR30537:SF5">
    <property type="entry name" value="HTH-TYPE TRANSCRIPTIONAL ACTIVATOR TTDR-RELATED"/>
    <property type="match status" value="1"/>
</dbReference>
<keyword evidence="2" id="KW-0805">Transcription regulation</keyword>
<evidence type="ECO:0000256" key="1">
    <source>
        <dbReference type="ARBA" id="ARBA00009437"/>
    </source>
</evidence>
<keyword evidence="4" id="KW-0804">Transcription</keyword>
<keyword evidence="3" id="KW-0238">DNA-binding</keyword>
<dbReference type="Pfam" id="PF00126">
    <property type="entry name" value="HTH_1"/>
    <property type="match status" value="1"/>
</dbReference>
<dbReference type="RefSeq" id="WP_080523526.1">
    <property type="nucleotide sequence ID" value="NZ_LPUF01000002.1"/>
</dbReference>
<comment type="similarity">
    <text evidence="1">Belongs to the LysR transcriptional regulatory family.</text>
</comment>
<feature type="domain" description="HTH lysR-type" evidence="5">
    <location>
        <begin position="1"/>
        <end position="59"/>
    </location>
</feature>
<dbReference type="Pfam" id="PF03466">
    <property type="entry name" value="LysR_substrate"/>
    <property type="match status" value="1"/>
</dbReference>
<evidence type="ECO:0000313" key="6">
    <source>
        <dbReference type="EMBL" id="OQK16149.1"/>
    </source>
</evidence>
<dbReference type="InterPro" id="IPR036390">
    <property type="entry name" value="WH_DNA-bd_sf"/>
</dbReference>
<comment type="caution">
    <text evidence="6">The sequence shown here is derived from an EMBL/GenBank/DDBJ whole genome shotgun (WGS) entry which is preliminary data.</text>
</comment>
<evidence type="ECO:0000256" key="4">
    <source>
        <dbReference type="ARBA" id="ARBA00023163"/>
    </source>
</evidence>
<dbReference type="Gene3D" id="1.10.10.10">
    <property type="entry name" value="Winged helix-like DNA-binding domain superfamily/Winged helix DNA-binding domain"/>
    <property type="match status" value="1"/>
</dbReference>
<dbReference type="SUPFAM" id="SSF46785">
    <property type="entry name" value="Winged helix' DNA-binding domain"/>
    <property type="match status" value="1"/>
</dbReference>
<dbReference type="Gene3D" id="3.40.190.290">
    <property type="match status" value="1"/>
</dbReference>
<dbReference type="InterPro" id="IPR058163">
    <property type="entry name" value="LysR-type_TF_proteobact-type"/>
</dbReference>
<dbReference type="PRINTS" id="PR00039">
    <property type="entry name" value="HTHLYSR"/>
</dbReference>
<reference evidence="6 7" key="1">
    <citation type="submission" date="2015-12" db="EMBL/GenBank/DDBJ databases">
        <authorList>
            <person name="Shamseldin A."/>
            <person name="Moawad H."/>
            <person name="Abd El-Rahim W.M."/>
            <person name="Sadowsky M.J."/>
        </authorList>
    </citation>
    <scope>NUCLEOTIDE SEQUENCE [LARGE SCALE GENOMIC DNA]</scope>
    <source>
        <strain evidence="6 7">WF1</strain>
    </source>
</reference>
<gene>
    <name evidence="6" type="ORF">AU255_13670</name>
</gene>
<evidence type="ECO:0000259" key="5">
    <source>
        <dbReference type="PROSITE" id="PS50931"/>
    </source>
</evidence>
<dbReference type="InterPro" id="IPR000847">
    <property type="entry name" value="LysR_HTH_N"/>
</dbReference>
<dbReference type="AlphaFoldDB" id="A0A1V8M3K6"/>
<name>A0A1V8M3K6_9GAMM</name>
<dbReference type="PANTHER" id="PTHR30537">
    <property type="entry name" value="HTH-TYPE TRANSCRIPTIONAL REGULATOR"/>
    <property type="match status" value="1"/>
</dbReference>
<dbReference type="CDD" id="cd08422">
    <property type="entry name" value="PBP2_CrgA_like"/>
    <property type="match status" value="1"/>
</dbReference>